<dbReference type="eggNOG" id="COG1475">
    <property type="taxonomic scope" value="Bacteria"/>
</dbReference>
<evidence type="ECO:0000256" key="2">
    <source>
        <dbReference type="ARBA" id="ARBA00022829"/>
    </source>
</evidence>
<dbReference type="Proteomes" id="UP000013015">
    <property type="component" value="Unassembled WGS sequence"/>
</dbReference>
<gene>
    <name evidence="5" type="ORF">HMPREF9004_0898</name>
</gene>
<dbReference type="PANTHER" id="PTHR33375:SF1">
    <property type="entry name" value="CHROMOSOME-PARTITIONING PROTEIN PARB-RELATED"/>
    <property type="match status" value="1"/>
</dbReference>
<protein>
    <submittedName>
        <fullName evidence="5">ParB family partition protein</fullName>
    </submittedName>
</protein>
<feature type="domain" description="ParB-like N-terminal" evidence="4">
    <location>
        <begin position="254"/>
        <end position="361"/>
    </location>
</feature>
<dbReference type="InterPro" id="IPR050336">
    <property type="entry name" value="Chromosome_partition/occlusion"/>
</dbReference>
<dbReference type="Pfam" id="PF17762">
    <property type="entry name" value="HTH_ParB"/>
    <property type="match status" value="1"/>
</dbReference>
<keyword evidence="2" id="KW-0159">Chromosome partition</keyword>
<feature type="compositionally biased region" description="Polar residues" evidence="3">
    <location>
        <begin position="191"/>
        <end position="210"/>
    </location>
</feature>
<dbReference type="Gene3D" id="1.10.10.2830">
    <property type="match status" value="1"/>
</dbReference>
<evidence type="ECO:0000313" key="5">
    <source>
        <dbReference type="EMBL" id="ENO18329.1"/>
    </source>
</evidence>
<feature type="compositionally biased region" description="Basic residues" evidence="3">
    <location>
        <begin position="17"/>
        <end position="29"/>
    </location>
</feature>
<dbReference type="SUPFAM" id="SSF109709">
    <property type="entry name" value="KorB DNA-binding domain-like"/>
    <property type="match status" value="1"/>
</dbReference>
<reference evidence="5 6" key="1">
    <citation type="submission" date="2013-03" db="EMBL/GenBank/DDBJ databases">
        <title>Reference genome for the Human Microbiome Project.</title>
        <authorList>
            <person name="Aqrawi P."/>
            <person name="Ayvaz T."/>
            <person name="Bess C."/>
            <person name="Blankenburg K."/>
            <person name="Coyle M."/>
            <person name="Deng J."/>
            <person name="Forbes L."/>
            <person name="Fowler G."/>
            <person name="Francisco L."/>
            <person name="Fu Q."/>
            <person name="Gibbs R."/>
            <person name="Gross S."/>
            <person name="Gubbala S."/>
            <person name="Hale W."/>
            <person name="Hemphill L."/>
            <person name="Highlander S."/>
            <person name="Hirani K."/>
            <person name="Jackson L."/>
            <person name="Jakkamsetti A."/>
            <person name="Javaid M."/>
            <person name="Jayaseelan J.C."/>
            <person name="Jiang H."/>
            <person name="Joshi V."/>
            <person name="Korchina V."/>
            <person name="Kovar C."/>
            <person name="Lara F."/>
            <person name="Lee S."/>
            <person name="Liu Y."/>
            <person name="Mata R."/>
            <person name="Mathew T."/>
            <person name="Munidasa M."/>
            <person name="Muzny D."/>
            <person name="Nazareth L."/>
            <person name="Ngo R."/>
            <person name="Nguyen L."/>
            <person name="Nguyen N."/>
            <person name="Okwuonu G."/>
            <person name="Ongeri F."/>
            <person name="Palculict T."/>
            <person name="Patil S."/>
            <person name="Petrosino J."/>
            <person name="Pham C."/>
            <person name="Pham P."/>
            <person name="Pu L.-L."/>
            <person name="Qin X."/>
            <person name="Qu J."/>
            <person name="Reid J."/>
            <person name="Ross M."/>
            <person name="Ruth R."/>
            <person name="Saada N."/>
            <person name="San Lucas F."/>
            <person name="Santibanez J."/>
            <person name="Shang Y."/>
            <person name="Simmons D."/>
            <person name="Song X.-Z."/>
            <person name="Tang L.-Y."/>
            <person name="Thornton R."/>
            <person name="Warren J."/>
            <person name="Weissenberger G."/>
            <person name="Wilczek-Boney K."/>
            <person name="Worley K."/>
            <person name="Youmans B."/>
            <person name="Zhang J."/>
            <person name="Zhang L."/>
            <person name="Zhao Z."/>
            <person name="Zhou C."/>
            <person name="Zhu D."/>
            <person name="Zhu Y."/>
        </authorList>
    </citation>
    <scope>NUCLEOTIDE SEQUENCE [LARGE SCALE GENOMIC DNA]</scope>
    <source>
        <strain evidence="5 6">F0333</strain>
    </source>
</reference>
<feature type="region of interest" description="Disordered" evidence="3">
    <location>
        <begin position="61"/>
        <end position="214"/>
    </location>
</feature>
<dbReference type="InterPro" id="IPR041468">
    <property type="entry name" value="HTH_ParB/Spo0J"/>
</dbReference>
<dbReference type="SMART" id="SM00470">
    <property type="entry name" value="ParB"/>
    <property type="match status" value="1"/>
</dbReference>
<dbReference type="AlphaFoldDB" id="N6WDN8"/>
<organism evidence="5 6">
    <name type="scientific">Schaalia cardiffensis F0333</name>
    <dbReference type="NCBI Taxonomy" id="888050"/>
    <lineage>
        <taxon>Bacteria</taxon>
        <taxon>Bacillati</taxon>
        <taxon>Actinomycetota</taxon>
        <taxon>Actinomycetes</taxon>
        <taxon>Actinomycetales</taxon>
        <taxon>Actinomycetaceae</taxon>
        <taxon>Schaalia</taxon>
    </lineage>
</organism>
<dbReference type="PATRIC" id="fig|888050.3.peg.851"/>
<comment type="caution">
    <text evidence="5">The sequence shown here is derived from an EMBL/GenBank/DDBJ whole genome shotgun (WGS) entry which is preliminary data.</text>
</comment>
<comment type="similarity">
    <text evidence="1">Belongs to the ParB family.</text>
</comment>
<dbReference type="InterPro" id="IPR036086">
    <property type="entry name" value="ParB/Sulfiredoxin_sf"/>
</dbReference>
<dbReference type="HOGENOM" id="CLU_023853_7_0_11"/>
<dbReference type="SUPFAM" id="SSF110849">
    <property type="entry name" value="ParB/Sulfiredoxin"/>
    <property type="match status" value="1"/>
</dbReference>
<sequence>MRIVVSRETMEFDSRRIRMSQKKSPRGAGRHSALGRGLGALIPTQVDEVNVEESSQVDPLDVFFPARPNTTARQRGGSAKGLLVPKAATSKTPTSRKTRVSSSGSPLTEFEPPAKELQEVAEVEETAPRSPNKKASDATHASTKMLGSTGSKPRTTHYNAEAQREVSAKSRFASQQDLSTTAKKTDAMLEEQTSTTAEKRSGTGSSSTAEEQPRAALSSVLLDDALKDASAQSCNSVSRETSDELLPVPGASFAEIPLSYIVPNTRQPREVFDEDDLAELRDSVLEVGILQPIVVRPIDFTADMSKGLEESLEEKPEARFELIMGERRLRAAELAGLDRVPAIIRQTEDQDLLRDALLENLHRAQLNPLEEASAYQQLMADFGATQEELSKKIARSRPQIANTLRLLKLPPTVQKKVAAQVISAGHARALLSLETVEDMELLADRIVAEGLSVRTTEELVRLGRAKAAPRPRTRTRPVISALGEQVVSALQDAYETRVSITEGAKKGRIVIEFAGPEDLRRIADLISAQH</sequence>
<keyword evidence="6" id="KW-1185">Reference proteome</keyword>
<dbReference type="Pfam" id="PF02195">
    <property type="entry name" value="ParB_N"/>
    <property type="match status" value="1"/>
</dbReference>
<dbReference type="GO" id="GO:0003677">
    <property type="term" value="F:DNA binding"/>
    <property type="evidence" value="ECO:0007669"/>
    <property type="project" value="InterPro"/>
</dbReference>
<dbReference type="GO" id="GO:0005694">
    <property type="term" value="C:chromosome"/>
    <property type="evidence" value="ECO:0007669"/>
    <property type="project" value="TreeGrafter"/>
</dbReference>
<proteinExistence type="inferred from homology"/>
<dbReference type="CDD" id="cd16393">
    <property type="entry name" value="SPO0J_N"/>
    <property type="match status" value="1"/>
</dbReference>
<accession>N6WDN8</accession>
<dbReference type="NCBIfam" id="TIGR00180">
    <property type="entry name" value="parB_part"/>
    <property type="match status" value="1"/>
</dbReference>
<evidence type="ECO:0000256" key="1">
    <source>
        <dbReference type="ARBA" id="ARBA00006295"/>
    </source>
</evidence>
<dbReference type="InterPro" id="IPR003115">
    <property type="entry name" value="ParB_N"/>
</dbReference>
<evidence type="ECO:0000313" key="6">
    <source>
        <dbReference type="Proteomes" id="UP000013015"/>
    </source>
</evidence>
<dbReference type="Gene3D" id="3.90.1530.30">
    <property type="match status" value="1"/>
</dbReference>
<dbReference type="FunFam" id="1.10.10.2830:FF:000001">
    <property type="entry name" value="Chromosome partitioning protein ParB"/>
    <property type="match status" value="1"/>
</dbReference>
<dbReference type="GO" id="GO:0045881">
    <property type="term" value="P:positive regulation of sporulation resulting in formation of a cellular spore"/>
    <property type="evidence" value="ECO:0007669"/>
    <property type="project" value="TreeGrafter"/>
</dbReference>
<name>N6WDN8_9ACTO</name>
<feature type="compositionally biased region" description="Polar residues" evidence="3">
    <location>
        <begin position="139"/>
        <end position="158"/>
    </location>
</feature>
<dbReference type="EMBL" id="AQHZ01000015">
    <property type="protein sequence ID" value="ENO18329.1"/>
    <property type="molecule type" value="Genomic_DNA"/>
</dbReference>
<dbReference type="InterPro" id="IPR004437">
    <property type="entry name" value="ParB/RepB/Spo0J"/>
</dbReference>
<feature type="compositionally biased region" description="Polar residues" evidence="3">
    <location>
        <begin position="172"/>
        <end position="182"/>
    </location>
</feature>
<evidence type="ECO:0000259" key="4">
    <source>
        <dbReference type="SMART" id="SM00470"/>
    </source>
</evidence>
<dbReference type="STRING" id="888050.HMPREF9004_0898"/>
<evidence type="ECO:0000256" key="3">
    <source>
        <dbReference type="SAM" id="MobiDB-lite"/>
    </source>
</evidence>
<dbReference type="GO" id="GO:0007059">
    <property type="term" value="P:chromosome segregation"/>
    <property type="evidence" value="ECO:0007669"/>
    <property type="project" value="UniProtKB-KW"/>
</dbReference>
<feature type="region of interest" description="Disordered" evidence="3">
    <location>
        <begin position="15"/>
        <end position="36"/>
    </location>
</feature>
<dbReference type="PANTHER" id="PTHR33375">
    <property type="entry name" value="CHROMOSOME-PARTITIONING PROTEIN PARB-RELATED"/>
    <property type="match status" value="1"/>
</dbReference>